<sequence>MLPTETLRLSGYPWCFWGKPTGSSNRVATLEPNVGPPGTKRLQGMETDQPEDPFRSLGQMLARIEEMPRAQAEENRLFLETLQNRISLHLIIESFERRGHAANHSLPSSFSCLCLRSV</sequence>
<evidence type="ECO:0000313" key="2">
    <source>
        <dbReference type="EMBL" id="TNN24857.1"/>
    </source>
</evidence>
<keyword evidence="3" id="KW-1185">Reference proteome</keyword>
<name>A0A4Z2E7T3_9TELE</name>
<reference evidence="2 3" key="1">
    <citation type="submission" date="2019-03" db="EMBL/GenBank/DDBJ databases">
        <title>First draft genome of Liparis tanakae, snailfish: a comprehensive survey of snailfish specific genes.</title>
        <authorList>
            <person name="Kim W."/>
            <person name="Song I."/>
            <person name="Jeong J.-H."/>
            <person name="Kim D."/>
            <person name="Kim S."/>
            <person name="Ryu S."/>
            <person name="Song J.Y."/>
            <person name="Lee S.K."/>
        </authorList>
    </citation>
    <scope>NUCLEOTIDE SEQUENCE [LARGE SCALE GENOMIC DNA]</scope>
    <source>
        <tissue evidence="2">Muscle</tissue>
    </source>
</reference>
<comment type="caution">
    <text evidence="2">The sequence shown here is derived from an EMBL/GenBank/DDBJ whole genome shotgun (WGS) entry which is preliminary data.</text>
</comment>
<evidence type="ECO:0000256" key="1">
    <source>
        <dbReference type="SAM" id="MobiDB-lite"/>
    </source>
</evidence>
<dbReference type="Proteomes" id="UP000314294">
    <property type="component" value="Unassembled WGS sequence"/>
</dbReference>
<dbReference type="AlphaFoldDB" id="A0A4Z2E7T3"/>
<proteinExistence type="predicted"/>
<feature type="region of interest" description="Disordered" evidence="1">
    <location>
        <begin position="27"/>
        <end position="52"/>
    </location>
</feature>
<accession>A0A4Z2E7T3</accession>
<protein>
    <submittedName>
        <fullName evidence="2">Uncharacterized protein</fullName>
    </submittedName>
</protein>
<gene>
    <name evidence="2" type="ORF">EYF80_065017</name>
</gene>
<evidence type="ECO:0000313" key="3">
    <source>
        <dbReference type="Proteomes" id="UP000314294"/>
    </source>
</evidence>
<dbReference type="OrthoDB" id="8016097at2759"/>
<dbReference type="EMBL" id="SRLO01014106">
    <property type="protein sequence ID" value="TNN24857.1"/>
    <property type="molecule type" value="Genomic_DNA"/>
</dbReference>
<organism evidence="2 3">
    <name type="scientific">Liparis tanakae</name>
    <name type="common">Tanaka's snailfish</name>
    <dbReference type="NCBI Taxonomy" id="230148"/>
    <lineage>
        <taxon>Eukaryota</taxon>
        <taxon>Metazoa</taxon>
        <taxon>Chordata</taxon>
        <taxon>Craniata</taxon>
        <taxon>Vertebrata</taxon>
        <taxon>Euteleostomi</taxon>
        <taxon>Actinopterygii</taxon>
        <taxon>Neopterygii</taxon>
        <taxon>Teleostei</taxon>
        <taxon>Neoteleostei</taxon>
        <taxon>Acanthomorphata</taxon>
        <taxon>Eupercaria</taxon>
        <taxon>Perciformes</taxon>
        <taxon>Cottioidei</taxon>
        <taxon>Cottales</taxon>
        <taxon>Liparidae</taxon>
        <taxon>Liparis</taxon>
    </lineage>
</organism>